<feature type="domain" description="PRC-barrel" evidence="2">
    <location>
        <begin position="52"/>
        <end position="123"/>
    </location>
</feature>
<name>A0A7Y6RF18_9GAMM</name>
<protein>
    <submittedName>
        <fullName evidence="3">PRC-barrel domain-containing protein</fullName>
    </submittedName>
</protein>
<evidence type="ECO:0000313" key="4">
    <source>
        <dbReference type="Proteomes" id="UP000589984"/>
    </source>
</evidence>
<comment type="caution">
    <text evidence="3">The sequence shown here is derived from an EMBL/GenBank/DDBJ whole genome shotgun (WGS) entry which is preliminary data.</text>
</comment>
<keyword evidence="1" id="KW-0732">Signal</keyword>
<dbReference type="InterPro" id="IPR011033">
    <property type="entry name" value="PRC_barrel-like_sf"/>
</dbReference>
<dbReference type="Proteomes" id="UP000589984">
    <property type="component" value="Unassembled WGS sequence"/>
</dbReference>
<evidence type="ECO:0000256" key="1">
    <source>
        <dbReference type="SAM" id="SignalP"/>
    </source>
</evidence>
<reference evidence="3 4" key="1">
    <citation type="submission" date="2020-06" db="EMBL/GenBank/DDBJ databases">
        <title>Halomonas sp. QX-1 draft genome sequence.</title>
        <authorList>
            <person name="Qiu X."/>
        </authorList>
    </citation>
    <scope>NUCLEOTIDE SEQUENCE [LARGE SCALE GENOMIC DNA]</scope>
    <source>
        <strain evidence="3 4">QX-1</strain>
    </source>
</reference>
<dbReference type="Gene3D" id="2.30.30.240">
    <property type="entry name" value="PRC-barrel domain"/>
    <property type="match status" value="1"/>
</dbReference>
<feature type="signal peptide" evidence="1">
    <location>
        <begin position="1"/>
        <end position="25"/>
    </location>
</feature>
<feature type="chain" id="PRO_5031486952" evidence="1">
    <location>
        <begin position="26"/>
        <end position="253"/>
    </location>
</feature>
<dbReference type="AlphaFoldDB" id="A0A7Y6RF18"/>
<sequence>MAIKRNVCVTTLAVTATAAALQANAQQTQSQEESVKPLGDWNYEEIYQSGGIKADNLLDAEVFGEDEDEIGSVENVLVTQDNKIAAIIAQVGGFWDIGDTHVLVPWEEVELHEDGVRVPVTEDNADEYGLFEAEEYISQQDLSRTQQVEDDVEAGTGVWKLTDLLDDYATVGDGIGYGYIDNILFSREGDVQAVIVETGADFGAGTYAYPFYGYGYGYGWNPGQTAYYTQYNEDEVGDMESFDFDQYEGLLDD</sequence>
<dbReference type="SUPFAM" id="SSF50346">
    <property type="entry name" value="PRC-barrel domain"/>
    <property type="match status" value="1"/>
</dbReference>
<dbReference type="EMBL" id="JABWCV010000020">
    <property type="protein sequence ID" value="NVF15608.1"/>
    <property type="molecule type" value="Genomic_DNA"/>
</dbReference>
<evidence type="ECO:0000259" key="2">
    <source>
        <dbReference type="Pfam" id="PF05239"/>
    </source>
</evidence>
<dbReference type="RefSeq" id="WP_176304333.1">
    <property type="nucleotide sequence ID" value="NZ_JABWCV010000020.1"/>
</dbReference>
<organism evidence="3 4">
    <name type="scientific">Vreelandella maris</name>
    <dbReference type="NCBI Taxonomy" id="2729617"/>
    <lineage>
        <taxon>Bacteria</taxon>
        <taxon>Pseudomonadati</taxon>
        <taxon>Pseudomonadota</taxon>
        <taxon>Gammaproteobacteria</taxon>
        <taxon>Oceanospirillales</taxon>
        <taxon>Halomonadaceae</taxon>
        <taxon>Vreelandella</taxon>
    </lineage>
</organism>
<dbReference type="Pfam" id="PF05239">
    <property type="entry name" value="PRC"/>
    <property type="match status" value="1"/>
</dbReference>
<evidence type="ECO:0000313" key="3">
    <source>
        <dbReference type="EMBL" id="NVF15608.1"/>
    </source>
</evidence>
<keyword evidence="4" id="KW-1185">Reference proteome</keyword>
<gene>
    <name evidence="3" type="ORF">HUO07_15695</name>
</gene>
<proteinExistence type="predicted"/>
<dbReference type="InterPro" id="IPR027275">
    <property type="entry name" value="PRC-brl_dom"/>
</dbReference>
<accession>A0A7Y6RF18</accession>